<gene>
    <name evidence="1" type="ORF">N7517_009971</name>
</gene>
<dbReference type="OrthoDB" id="3231004at2759"/>
<name>A0A9W9RJM7_9EURO</name>
<dbReference type="GeneID" id="81466877"/>
<dbReference type="Proteomes" id="UP001147752">
    <property type="component" value="Unassembled WGS sequence"/>
</dbReference>
<proteinExistence type="predicted"/>
<evidence type="ECO:0008006" key="3">
    <source>
        <dbReference type="Google" id="ProtNLM"/>
    </source>
</evidence>
<evidence type="ECO:0000313" key="2">
    <source>
        <dbReference type="Proteomes" id="UP001147752"/>
    </source>
</evidence>
<reference evidence="1" key="2">
    <citation type="journal article" date="2023" name="IMA Fungus">
        <title>Comparative genomic study of the Penicillium genus elucidates a diverse pangenome and 15 lateral gene transfer events.</title>
        <authorList>
            <person name="Petersen C."/>
            <person name="Sorensen T."/>
            <person name="Nielsen M.R."/>
            <person name="Sondergaard T.E."/>
            <person name="Sorensen J.L."/>
            <person name="Fitzpatrick D.A."/>
            <person name="Frisvad J.C."/>
            <person name="Nielsen K.L."/>
        </authorList>
    </citation>
    <scope>NUCLEOTIDE SEQUENCE</scope>
    <source>
        <strain evidence="1">IBT 3081</strain>
    </source>
</reference>
<organism evidence="1 2">
    <name type="scientific">Penicillium concentricum</name>
    <dbReference type="NCBI Taxonomy" id="293559"/>
    <lineage>
        <taxon>Eukaryota</taxon>
        <taxon>Fungi</taxon>
        <taxon>Dikarya</taxon>
        <taxon>Ascomycota</taxon>
        <taxon>Pezizomycotina</taxon>
        <taxon>Eurotiomycetes</taxon>
        <taxon>Eurotiomycetidae</taxon>
        <taxon>Eurotiales</taxon>
        <taxon>Aspergillaceae</taxon>
        <taxon>Penicillium</taxon>
    </lineage>
</organism>
<accession>A0A9W9RJM7</accession>
<evidence type="ECO:0000313" key="1">
    <source>
        <dbReference type="EMBL" id="KAJ5360780.1"/>
    </source>
</evidence>
<sequence length="425" mass="46219">MSLQTAPYNDSMRIGSGFNSYTQQLCIDNAVIKGDKSPATEDDLKPKLYDANGDGVSQQVTFTSKFVENSSDITDAMNVSGHLEIKYNGIGVNGSASYIDSSKVKESDINYFVQVKVVNQQLIPEDLSRFNAIANVSATDRSRFTEIYGDSFVSGFLEGGEFNALLSVKVADKSKVKTIKGALSLNLSAGGFGISGSVEGGYDQQEVLKNSETSITVSWAGGGGIQDEKSENKGWSIESMAKAAFSFADRVRVCPQRTQAILTKYSALRSYQVQTNKGSPLDYENAGVYTNALLESYMEYKSVAKDIQKMTQEVSDGVSKLVEQAGSTEAAAGVKQLKIDWGTLRRAGNPDDKETFADIPDEAYKTDLFGLEKARLHCRLQMVLIVKEVDQVAESPAVAVDAHRVGQFLNPLIFRKLLPAMEASQ</sequence>
<dbReference type="RefSeq" id="XP_056576266.1">
    <property type="nucleotide sequence ID" value="XM_056727694.1"/>
</dbReference>
<dbReference type="AlphaFoldDB" id="A0A9W9RJM7"/>
<dbReference type="EMBL" id="JAPZBT010000004">
    <property type="protein sequence ID" value="KAJ5360780.1"/>
    <property type="molecule type" value="Genomic_DNA"/>
</dbReference>
<comment type="caution">
    <text evidence="1">The sequence shown here is derived from an EMBL/GenBank/DDBJ whole genome shotgun (WGS) entry which is preliminary data.</text>
</comment>
<protein>
    <recommendedName>
        <fullName evidence="3">MACPF domain-containing protein</fullName>
    </recommendedName>
</protein>
<reference evidence="1" key="1">
    <citation type="submission" date="2022-12" db="EMBL/GenBank/DDBJ databases">
        <authorList>
            <person name="Petersen C."/>
        </authorList>
    </citation>
    <scope>NUCLEOTIDE SEQUENCE</scope>
    <source>
        <strain evidence="1">IBT 3081</strain>
    </source>
</reference>
<keyword evidence="2" id="KW-1185">Reference proteome</keyword>